<evidence type="ECO:0000256" key="4">
    <source>
        <dbReference type="ARBA" id="ARBA00022692"/>
    </source>
</evidence>
<feature type="transmembrane region" description="Helical" evidence="8">
    <location>
        <begin position="28"/>
        <end position="50"/>
    </location>
</feature>
<feature type="transmembrane region" description="Helical" evidence="8">
    <location>
        <begin position="312"/>
        <end position="334"/>
    </location>
</feature>
<evidence type="ECO:0000256" key="3">
    <source>
        <dbReference type="ARBA" id="ARBA00022448"/>
    </source>
</evidence>
<keyword evidence="12" id="KW-1185">Reference proteome</keyword>
<dbReference type="SUPFAM" id="SSF111352">
    <property type="entry name" value="Ammonium transporter"/>
    <property type="match status" value="1"/>
</dbReference>
<organism evidence="11 12">
    <name type="scientific">Meira miltonrushii</name>
    <dbReference type="NCBI Taxonomy" id="1280837"/>
    <lineage>
        <taxon>Eukaryota</taxon>
        <taxon>Fungi</taxon>
        <taxon>Dikarya</taxon>
        <taxon>Basidiomycota</taxon>
        <taxon>Ustilaginomycotina</taxon>
        <taxon>Exobasidiomycetes</taxon>
        <taxon>Exobasidiales</taxon>
        <taxon>Brachybasidiaceae</taxon>
        <taxon>Meira</taxon>
    </lineage>
</organism>
<feature type="transmembrane region" description="Helical" evidence="8">
    <location>
        <begin position="346"/>
        <end position="365"/>
    </location>
</feature>
<keyword evidence="3 8" id="KW-0813">Transport</keyword>
<evidence type="ECO:0000256" key="5">
    <source>
        <dbReference type="ARBA" id="ARBA00022989"/>
    </source>
</evidence>
<dbReference type="GeneID" id="37019476"/>
<dbReference type="PROSITE" id="PS01219">
    <property type="entry name" value="AMMONIUM_TRANSP"/>
    <property type="match status" value="1"/>
</dbReference>
<feature type="compositionally biased region" description="Basic and acidic residues" evidence="9">
    <location>
        <begin position="477"/>
        <end position="488"/>
    </location>
</feature>
<dbReference type="RefSeq" id="XP_025355445.1">
    <property type="nucleotide sequence ID" value="XM_025497695.1"/>
</dbReference>
<feature type="transmembrane region" description="Helical" evidence="8">
    <location>
        <begin position="230"/>
        <end position="248"/>
    </location>
</feature>
<evidence type="ECO:0000259" key="10">
    <source>
        <dbReference type="Pfam" id="PF00909"/>
    </source>
</evidence>
<evidence type="ECO:0000256" key="1">
    <source>
        <dbReference type="ARBA" id="ARBA00004141"/>
    </source>
</evidence>
<keyword evidence="6 8" id="KW-0472">Membrane</keyword>
<comment type="similarity">
    <text evidence="2 8">Belongs to the ammonia transporter channel (TC 1.A.11.2) family.</text>
</comment>
<evidence type="ECO:0000256" key="2">
    <source>
        <dbReference type="ARBA" id="ARBA00005887"/>
    </source>
</evidence>
<evidence type="ECO:0000256" key="8">
    <source>
        <dbReference type="RuleBase" id="RU362002"/>
    </source>
</evidence>
<dbReference type="STRING" id="1280837.A0A316VFQ2"/>
<dbReference type="InterPro" id="IPR018047">
    <property type="entry name" value="Ammonium_transpt_CS"/>
</dbReference>
<evidence type="ECO:0000313" key="12">
    <source>
        <dbReference type="Proteomes" id="UP000245771"/>
    </source>
</evidence>
<feature type="transmembrane region" description="Helical" evidence="8">
    <location>
        <begin position="118"/>
        <end position="141"/>
    </location>
</feature>
<protein>
    <recommendedName>
        <fullName evidence="8">Ammonium transporter</fullName>
    </recommendedName>
</protein>
<dbReference type="EMBL" id="KZ819603">
    <property type="protein sequence ID" value="PWN35143.1"/>
    <property type="molecule type" value="Genomic_DNA"/>
</dbReference>
<dbReference type="NCBIfam" id="TIGR00836">
    <property type="entry name" value="amt"/>
    <property type="match status" value="1"/>
</dbReference>
<feature type="domain" description="Ammonium transporter AmtB-like" evidence="10">
    <location>
        <begin position="29"/>
        <end position="442"/>
    </location>
</feature>
<dbReference type="PANTHER" id="PTHR43029:SF10">
    <property type="entry name" value="AMMONIUM TRANSPORTER MEP2"/>
    <property type="match status" value="1"/>
</dbReference>
<name>A0A316VFQ2_9BASI</name>
<gene>
    <name evidence="11" type="ORF">FA14DRAFT_154569</name>
</gene>
<feature type="transmembrane region" description="Helical" evidence="8">
    <location>
        <begin position="62"/>
        <end position="85"/>
    </location>
</feature>
<keyword evidence="5 8" id="KW-1133">Transmembrane helix</keyword>
<evidence type="ECO:0000256" key="7">
    <source>
        <dbReference type="ARBA" id="ARBA00023177"/>
    </source>
</evidence>
<keyword evidence="4 8" id="KW-0812">Transmembrane</keyword>
<dbReference type="Proteomes" id="UP000245771">
    <property type="component" value="Unassembled WGS sequence"/>
</dbReference>
<feature type="region of interest" description="Disordered" evidence="9">
    <location>
        <begin position="462"/>
        <end position="488"/>
    </location>
</feature>
<reference evidence="11 12" key="1">
    <citation type="journal article" date="2018" name="Mol. Biol. Evol.">
        <title>Broad Genomic Sampling Reveals a Smut Pathogenic Ancestry of the Fungal Clade Ustilaginomycotina.</title>
        <authorList>
            <person name="Kijpornyongpan T."/>
            <person name="Mondo S.J."/>
            <person name="Barry K."/>
            <person name="Sandor L."/>
            <person name="Lee J."/>
            <person name="Lipzen A."/>
            <person name="Pangilinan J."/>
            <person name="LaButti K."/>
            <person name="Hainaut M."/>
            <person name="Henrissat B."/>
            <person name="Grigoriev I.V."/>
            <person name="Spatafora J.W."/>
            <person name="Aime M.C."/>
        </authorList>
    </citation>
    <scope>NUCLEOTIDE SEQUENCE [LARGE SCALE GENOMIC DNA]</scope>
    <source>
        <strain evidence="11 12">MCA 3882</strain>
    </source>
</reference>
<dbReference type="InterPro" id="IPR024041">
    <property type="entry name" value="NH4_transpt_AmtB-like_dom"/>
</dbReference>
<keyword evidence="7 8" id="KW-0924">Ammonia transport</keyword>
<accession>A0A316VFQ2</accession>
<dbReference type="Gene3D" id="1.10.3430.10">
    <property type="entry name" value="Ammonium transporter AmtB like domains"/>
    <property type="match status" value="1"/>
</dbReference>
<feature type="transmembrane region" description="Helical" evidence="8">
    <location>
        <begin position="397"/>
        <end position="415"/>
    </location>
</feature>
<dbReference type="PANTHER" id="PTHR43029">
    <property type="entry name" value="AMMONIUM TRANSPORTER MEP2"/>
    <property type="match status" value="1"/>
</dbReference>
<dbReference type="FunFam" id="1.10.3430.10:FF:000003">
    <property type="entry name" value="Ammonium transporter"/>
    <property type="match status" value="1"/>
</dbReference>
<dbReference type="OrthoDB" id="534912at2759"/>
<dbReference type="InterPro" id="IPR029020">
    <property type="entry name" value="Ammonium/urea_transptr"/>
</dbReference>
<feature type="transmembrane region" description="Helical" evidence="8">
    <location>
        <begin position="148"/>
        <end position="169"/>
    </location>
</feature>
<feature type="compositionally biased region" description="Polar residues" evidence="9">
    <location>
        <begin position="462"/>
        <end position="475"/>
    </location>
</feature>
<feature type="transmembrane region" description="Helical" evidence="8">
    <location>
        <begin position="288"/>
        <end position="306"/>
    </location>
</feature>
<evidence type="ECO:0000313" key="11">
    <source>
        <dbReference type="EMBL" id="PWN35143.1"/>
    </source>
</evidence>
<dbReference type="AlphaFoldDB" id="A0A316VFQ2"/>
<feature type="transmembrane region" description="Helical" evidence="8">
    <location>
        <begin position="181"/>
        <end position="209"/>
    </location>
</feature>
<comment type="subcellular location">
    <subcellularLocation>
        <location evidence="8">Cell membrane</location>
        <topology evidence="8">Multi-pass membrane protein</topology>
    </subcellularLocation>
    <subcellularLocation>
        <location evidence="1">Membrane</location>
        <topology evidence="1">Multi-pass membrane protein</topology>
    </subcellularLocation>
</comment>
<sequence length="488" mass="52453">MVNATLTAEHNLATTFKGVEYIYNLGDMAWIIVATGLVFIMIPGLAFFYAGLGRAKSATSMLWMGSIVMAMAMFTWSFWGFSLAFSRNGNKYIRNLDHFGLIGVDIQPSTGSNGIPQLLYYAYQMMFAAITPVIAAGAFIDRARLAPVILWTFCWSTIVYAPIACWTWNLGDTTVDPPVPGGWAAVMGGLDFAGGTPVHISSGTAALAISIFLGRRKGYGTEVLAYRPHNVSYVTLGTVLLWFGWFGFNGGSALGANLRAVMAMTVTNNAAAVGGLTWMFWDWRLERKWSLVGFCSGAIAGLVAITPASGYVAWPASIAFGVVAGTLCNFATGLKNIVGVDDTLDIFAAHGIGGMIGNILTAFFADNRVASFDGSALIPGGWINHHWVQLGYQLADSVSGFAYSFVMTMILLFLIDRIPGFHFRATDEDEVLGIDLAQTGEQCVVFPDHFIDATSEAVNSGLNRDVHSSPSTSVHASDPEKMAMPHAE</sequence>
<dbReference type="Pfam" id="PF00909">
    <property type="entry name" value="Ammonium_transp"/>
    <property type="match status" value="1"/>
</dbReference>
<dbReference type="GO" id="GO:0005886">
    <property type="term" value="C:plasma membrane"/>
    <property type="evidence" value="ECO:0007669"/>
    <property type="project" value="UniProtKB-SubCell"/>
</dbReference>
<dbReference type="InterPro" id="IPR001905">
    <property type="entry name" value="Ammonium_transpt"/>
</dbReference>
<proteinExistence type="inferred from homology"/>
<dbReference type="FunCoup" id="A0A316VFQ2">
    <property type="interactions" value="62"/>
</dbReference>
<evidence type="ECO:0000256" key="9">
    <source>
        <dbReference type="SAM" id="MobiDB-lite"/>
    </source>
</evidence>
<dbReference type="GO" id="GO:0008519">
    <property type="term" value="F:ammonium channel activity"/>
    <property type="evidence" value="ECO:0007669"/>
    <property type="project" value="InterPro"/>
</dbReference>
<evidence type="ECO:0000256" key="6">
    <source>
        <dbReference type="ARBA" id="ARBA00023136"/>
    </source>
</evidence>
<dbReference type="InParanoid" id="A0A316VFQ2"/>
<feature type="transmembrane region" description="Helical" evidence="8">
    <location>
        <begin position="260"/>
        <end position="281"/>
    </location>
</feature>